<name>B6XKG6_9GAMM</name>
<sequence length="202" mass="22449">MARDILLMLTSEKFKRYIWRIVPAVAIAVTLSACTAPKTSKNGQTTARSSDARMLNATSNDSLAMASQDEFEDLVRSVDTKSKIMNQYASWKGVSYRLGGTTKSGIDCSSFVQRTFLEQFGVQLPRTTSEQESSGKSVKRNNLRAGDLVLFKTGRTMKHVGIYIGDNKFVHASTSNGVIVSEMTNDYWSKRYYASRRVVNGS</sequence>
<dbReference type="PROSITE" id="PS51257">
    <property type="entry name" value="PROKAR_LIPOPROTEIN"/>
    <property type="match status" value="1"/>
</dbReference>
<evidence type="ECO:0000256" key="4">
    <source>
        <dbReference type="ARBA" id="ARBA00022729"/>
    </source>
</evidence>
<keyword evidence="8" id="KW-0564">Palmitate</keyword>
<protein>
    <submittedName>
        <fullName evidence="11">NlpC/P60 family protein</fullName>
    </submittedName>
</protein>
<dbReference type="InterPro" id="IPR038765">
    <property type="entry name" value="Papain-like_cys_pep_sf"/>
</dbReference>
<dbReference type="PROSITE" id="PS51935">
    <property type="entry name" value="NLPC_P60"/>
    <property type="match status" value="1"/>
</dbReference>
<evidence type="ECO:0000256" key="6">
    <source>
        <dbReference type="ARBA" id="ARBA00022807"/>
    </source>
</evidence>
<dbReference type="InterPro" id="IPR000064">
    <property type="entry name" value="NLP_P60_dom"/>
</dbReference>
<dbReference type="eggNOG" id="COG0791">
    <property type="taxonomic scope" value="Bacteria"/>
</dbReference>
<evidence type="ECO:0000256" key="8">
    <source>
        <dbReference type="ARBA" id="ARBA00023139"/>
    </source>
</evidence>
<dbReference type="NCBIfam" id="NF008096">
    <property type="entry name" value="PRK10838.1"/>
    <property type="match status" value="1"/>
</dbReference>
<evidence type="ECO:0000256" key="2">
    <source>
        <dbReference type="ARBA" id="ARBA00007074"/>
    </source>
</evidence>
<dbReference type="Gene3D" id="3.90.1720.10">
    <property type="entry name" value="endopeptidase domain like (from Nostoc punctiforme)"/>
    <property type="match status" value="1"/>
</dbReference>
<dbReference type="PANTHER" id="PTHR47360:SF3">
    <property type="entry name" value="MUREIN DD-ENDOPEPTIDASE MEPS_MUREIN LD-CARBOXYPEPTIDASE"/>
    <property type="match status" value="1"/>
</dbReference>
<keyword evidence="5" id="KW-0378">Hydrolase</keyword>
<dbReference type="GO" id="GO:0006508">
    <property type="term" value="P:proteolysis"/>
    <property type="evidence" value="ECO:0007669"/>
    <property type="project" value="UniProtKB-KW"/>
</dbReference>
<dbReference type="InterPro" id="IPR052062">
    <property type="entry name" value="Murein_DD/LD_carboxypeptidase"/>
</dbReference>
<evidence type="ECO:0000313" key="11">
    <source>
        <dbReference type="EMBL" id="EEB43999.1"/>
    </source>
</evidence>
<keyword evidence="4" id="KW-0732">Signal</keyword>
<evidence type="ECO:0000256" key="7">
    <source>
        <dbReference type="ARBA" id="ARBA00023136"/>
    </source>
</evidence>
<gene>
    <name evidence="11" type="ORF">PROVALCAL_03876</name>
</gene>
<dbReference type="SUPFAM" id="SSF54001">
    <property type="entry name" value="Cysteine proteinases"/>
    <property type="match status" value="1"/>
</dbReference>
<organism evidence="11 12">
    <name type="scientific">Providencia alcalifaciens DSM 30120</name>
    <dbReference type="NCBI Taxonomy" id="520999"/>
    <lineage>
        <taxon>Bacteria</taxon>
        <taxon>Pseudomonadati</taxon>
        <taxon>Pseudomonadota</taxon>
        <taxon>Gammaproteobacteria</taxon>
        <taxon>Enterobacterales</taxon>
        <taxon>Morganellaceae</taxon>
        <taxon>Providencia</taxon>
    </lineage>
</organism>
<dbReference type="GO" id="GO:0016020">
    <property type="term" value="C:membrane"/>
    <property type="evidence" value="ECO:0007669"/>
    <property type="project" value="UniProtKB-SubCell"/>
</dbReference>
<evidence type="ECO:0000256" key="1">
    <source>
        <dbReference type="ARBA" id="ARBA00004635"/>
    </source>
</evidence>
<evidence type="ECO:0000256" key="3">
    <source>
        <dbReference type="ARBA" id="ARBA00022670"/>
    </source>
</evidence>
<evidence type="ECO:0000256" key="9">
    <source>
        <dbReference type="ARBA" id="ARBA00023288"/>
    </source>
</evidence>
<keyword evidence="7" id="KW-0472">Membrane</keyword>
<evidence type="ECO:0000256" key="5">
    <source>
        <dbReference type="ARBA" id="ARBA00022801"/>
    </source>
</evidence>
<dbReference type="PANTHER" id="PTHR47360">
    <property type="entry name" value="MUREIN DD-ENDOPEPTIDASE MEPS/MUREIN LD-CARBOXYPEPTIDASE"/>
    <property type="match status" value="1"/>
</dbReference>
<proteinExistence type="inferred from homology"/>
<dbReference type="GO" id="GO:0008234">
    <property type="term" value="F:cysteine-type peptidase activity"/>
    <property type="evidence" value="ECO:0007669"/>
    <property type="project" value="UniProtKB-KW"/>
</dbReference>
<comment type="similarity">
    <text evidence="2">Belongs to the peptidase C40 family.</text>
</comment>
<comment type="caution">
    <text evidence="11">The sequence shown here is derived from an EMBL/GenBank/DDBJ whole genome shotgun (WGS) entry which is preliminary data.</text>
</comment>
<dbReference type="Proteomes" id="UP000003729">
    <property type="component" value="Unassembled WGS sequence"/>
</dbReference>
<keyword evidence="6" id="KW-0788">Thiol protease</keyword>
<keyword evidence="9" id="KW-0449">Lipoprotein</keyword>
<accession>B6XKG6</accession>
<evidence type="ECO:0000313" key="12">
    <source>
        <dbReference type="Proteomes" id="UP000003729"/>
    </source>
</evidence>
<evidence type="ECO:0000259" key="10">
    <source>
        <dbReference type="PROSITE" id="PS51935"/>
    </source>
</evidence>
<dbReference type="EMBL" id="ABXW01000074">
    <property type="protein sequence ID" value="EEB43999.1"/>
    <property type="molecule type" value="Genomic_DNA"/>
</dbReference>
<feature type="domain" description="NlpC/P60" evidence="10">
    <location>
        <begin position="78"/>
        <end position="199"/>
    </location>
</feature>
<keyword evidence="3" id="KW-0645">Protease</keyword>
<dbReference type="AlphaFoldDB" id="B6XKG6"/>
<reference evidence="11 12" key="1">
    <citation type="submission" date="2008-10" db="EMBL/GenBank/DDBJ databases">
        <title>Draft genome sequence of Providencia alcalifaciens (DSM 30120).</title>
        <authorList>
            <person name="Sudarsanam P."/>
            <person name="Ley R."/>
            <person name="Guruge J."/>
            <person name="Turnbaugh P.J."/>
            <person name="Mahowald M."/>
            <person name="Liep D."/>
            <person name="Gordon J."/>
        </authorList>
    </citation>
    <scope>NUCLEOTIDE SEQUENCE [LARGE SCALE GENOMIC DNA]</scope>
    <source>
        <strain evidence="11 12">DSM 30120</strain>
    </source>
</reference>
<reference evidence="11 12" key="2">
    <citation type="submission" date="2008-10" db="EMBL/GenBank/DDBJ databases">
        <authorList>
            <person name="Fulton L."/>
            <person name="Clifton S."/>
            <person name="Fulton B."/>
            <person name="Xu J."/>
            <person name="Minx P."/>
            <person name="Pepin K.H."/>
            <person name="Johnson M."/>
            <person name="Bhonagiri V."/>
            <person name="Nash W.E."/>
            <person name="Mardis E.R."/>
            <person name="Wilson R.K."/>
        </authorList>
    </citation>
    <scope>NUCLEOTIDE SEQUENCE [LARGE SCALE GENOMIC DNA]</scope>
    <source>
        <strain evidence="11 12">DSM 30120</strain>
    </source>
</reference>
<comment type="subcellular location">
    <subcellularLocation>
        <location evidence="1">Membrane</location>
        <topology evidence="1">Lipid-anchor</topology>
    </subcellularLocation>
</comment>
<dbReference type="Pfam" id="PF00877">
    <property type="entry name" value="NLPC_P60"/>
    <property type="match status" value="1"/>
</dbReference>